<keyword evidence="12" id="KW-1185">Reference proteome</keyword>
<evidence type="ECO:0000256" key="2">
    <source>
        <dbReference type="ARBA" id="ARBA00022448"/>
    </source>
</evidence>
<keyword evidence="2" id="KW-0813">Transport</keyword>
<dbReference type="PANTHER" id="PTHR35011:SF11">
    <property type="entry name" value="TRAP TRANSPORTER SMALL PERMEASE PROTEIN"/>
    <property type="match status" value="1"/>
</dbReference>
<feature type="transmembrane region" description="Helical" evidence="9">
    <location>
        <begin position="153"/>
        <end position="178"/>
    </location>
</feature>
<proteinExistence type="inferred from homology"/>
<evidence type="ECO:0000256" key="6">
    <source>
        <dbReference type="ARBA" id="ARBA00022989"/>
    </source>
</evidence>
<dbReference type="GO" id="GO:0005886">
    <property type="term" value="C:plasma membrane"/>
    <property type="evidence" value="ECO:0007669"/>
    <property type="project" value="UniProtKB-SubCell"/>
</dbReference>
<organism evidence="11 12">
    <name type="scientific">Treponema parvum</name>
    <dbReference type="NCBI Taxonomy" id="138851"/>
    <lineage>
        <taxon>Bacteria</taxon>
        <taxon>Pseudomonadati</taxon>
        <taxon>Spirochaetota</taxon>
        <taxon>Spirochaetia</taxon>
        <taxon>Spirochaetales</taxon>
        <taxon>Treponemataceae</taxon>
        <taxon>Treponema</taxon>
    </lineage>
</organism>
<keyword evidence="6 9" id="KW-1133">Transmembrane helix</keyword>
<evidence type="ECO:0000256" key="8">
    <source>
        <dbReference type="ARBA" id="ARBA00038436"/>
    </source>
</evidence>
<dbReference type="KEGG" id="tpav:HRQ91_07370"/>
<keyword evidence="7 9" id="KW-0472">Membrane</keyword>
<comment type="subcellular location">
    <subcellularLocation>
        <location evidence="1">Cell inner membrane</location>
        <topology evidence="1">Multi-pass membrane protein</topology>
    </subcellularLocation>
</comment>
<keyword evidence="5 9" id="KW-0812">Transmembrane</keyword>
<feature type="domain" description="Tripartite ATP-independent periplasmic transporters DctQ component" evidence="10">
    <location>
        <begin position="47"/>
        <end position="172"/>
    </location>
</feature>
<dbReference type="EMBL" id="CP054142">
    <property type="protein sequence ID" value="QTQ14284.1"/>
    <property type="molecule type" value="Genomic_DNA"/>
</dbReference>
<accession>A0A975F454</accession>
<feature type="transmembrane region" description="Helical" evidence="9">
    <location>
        <begin position="111"/>
        <end position="133"/>
    </location>
</feature>
<evidence type="ECO:0000256" key="7">
    <source>
        <dbReference type="ARBA" id="ARBA00023136"/>
    </source>
</evidence>
<feature type="transmembrane region" description="Helical" evidence="9">
    <location>
        <begin position="35"/>
        <end position="61"/>
    </location>
</feature>
<protein>
    <submittedName>
        <fullName evidence="11">TRAP transporter small permease</fullName>
    </submittedName>
</protein>
<evidence type="ECO:0000259" key="10">
    <source>
        <dbReference type="Pfam" id="PF04290"/>
    </source>
</evidence>
<dbReference type="InterPro" id="IPR007387">
    <property type="entry name" value="TRAP_DctQ"/>
</dbReference>
<dbReference type="AlphaFoldDB" id="A0A975F454"/>
<dbReference type="GO" id="GO:0022857">
    <property type="term" value="F:transmembrane transporter activity"/>
    <property type="evidence" value="ECO:0007669"/>
    <property type="project" value="TreeGrafter"/>
</dbReference>
<evidence type="ECO:0000313" key="11">
    <source>
        <dbReference type="EMBL" id="QTQ14284.1"/>
    </source>
</evidence>
<reference evidence="11 12" key="1">
    <citation type="journal article" date="2021" name="Microbiol. Resour. Announc.">
        <title>Complete Genome Sequences of Three Human Oral Treponema parvum Isolates.</title>
        <authorList>
            <person name="Zeng H."/>
            <person name="Watt R.M."/>
        </authorList>
    </citation>
    <scope>NUCLEOTIDE SEQUENCE [LARGE SCALE GENOMIC DNA]</scope>
    <source>
        <strain evidence="11 12">ATCC 700770</strain>
    </source>
</reference>
<dbReference type="Pfam" id="PF04290">
    <property type="entry name" value="DctQ"/>
    <property type="match status" value="1"/>
</dbReference>
<evidence type="ECO:0000256" key="4">
    <source>
        <dbReference type="ARBA" id="ARBA00022519"/>
    </source>
</evidence>
<keyword evidence="4" id="KW-0997">Cell inner membrane</keyword>
<dbReference type="Proteomes" id="UP000671908">
    <property type="component" value="Chromosome"/>
</dbReference>
<feature type="transmembrane region" description="Helical" evidence="9">
    <location>
        <begin position="73"/>
        <end position="90"/>
    </location>
</feature>
<evidence type="ECO:0000256" key="1">
    <source>
        <dbReference type="ARBA" id="ARBA00004429"/>
    </source>
</evidence>
<gene>
    <name evidence="11" type="ORF">HRQ91_07370</name>
</gene>
<evidence type="ECO:0000256" key="9">
    <source>
        <dbReference type="SAM" id="Phobius"/>
    </source>
</evidence>
<comment type="similarity">
    <text evidence="8">Belongs to the TRAP transporter small permease family.</text>
</comment>
<evidence type="ECO:0000313" key="12">
    <source>
        <dbReference type="Proteomes" id="UP000671908"/>
    </source>
</evidence>
<dbReference type="GO" id="GO:0015740">
    <property type="term" value="P:C4-dicarboxylate transport"/>
    <property type="evidence" value="ECO:0007669"/>
    <property type="project" value="TreeGrafter"/>
</dbReference>
<keyword evidence="3" id="KW-1003">Cell membrane</keyword>
<evidence type="ECO:0000256" key="3">
    <source>
        <dbReference type="ARBA" id="ARBA00022475"/>
    </source>
</evidence>
<dbReference type="InterPro" id="IPR055348">
    <property type="entry name" value="DctQ"/>
</dbReference>
<dbReference type="RefSeq" id="WP_210118955.1">
    <property type="nucleotide sequence ID" value="NZ_CP054142.1"/>
</dbReference>
<evidence type="ECO:0000256" key="5">
    <source>
        <dbReference type="ARBA" id="ARBA00022692"/>
    </source>
</evidence>
<sequence>MSGKFKTWKEDNKLVRSQSGFKETIILVNHWSHKIILTIAQTAEIAMLAILFMNVVLRYVFNTGVGWAEEVPRLMVILFSFIACAVGVRDHMHVSVTVIYSHIKNRHVKKALDILSDVATLICGLILVIYGYKYVQKLTMVTGKLPMTGLPTWVQYLPAPMAGFLMTFDSILFLTGILKADDLLYSTKEIDYVELVKERDIAKEESRCQ</sequence>
<name>A0A975F454_9SPIR</name>
<dbReference type="PANTHER" id="PTHR35011">
    <property type="entry name" value="2,3-DIKETO-L-GULONATE TRAP TRANSPORTER SMALL PERMEASE PROTEIN YIAM"/>
    <property type="match status" value="1"/>
</dbReference>